<sequence>MTTGQCLCGALKITISGEPVAMALCHCRDCQRISGSAFGFNWVVPAAQLSVTGTPKKYTSTANSGNPVTSHFCGNCGTTLWRDGPATQGMTYVKGGMLDGATADGVKPMAEIFTRSRVPWLHAIDGAHQKEEMV</sequence>
<comment type="caution">
    <text evidence="6">The sequence shown here is derived from an EMBL/GenBank/DDBJ whole genome shotgun (WGS) entry which is preliminary data.</text>
</comment>
<dbReference type="InterPro" id="IPR011057">
    <property type="entry name" value="Mss4-like_sf"/>
</dbReference>
<keyword evidence="2" id="KW-0479">Metal-binding</keyword>
<dbReference type="PROSITE" id="PS51891">
    <property type="entry name" value="CENP_V_GFA"/>
    <property type="match status" value="1"/>
</dbReference>
<comment type="similarity">
    <text evidence="1">Belongs to the Gfa family.</text>
</comment>
<organism evidence="6 7">
    <name type="scientific">Diaporthe eres</name>
    <name type="common">Phomopsis oblonga</name>
    <dbReference type="NCBI Taxonomy" id="83184"/>
    <lineage>
        <taxon>Eukaryota</taxon>
        <taxon>Fungi</taxon>
        <taxon>Dikarya</taxon>
        <taxon>Ascomycota</taxon>
        <taxon>Pezizomycotina</taxon>
        <taxon>Sordariomycetes</taxon>
        <taxon>Sordariomycetidae</taxon>
        <taxon>Diaporthales</taxon>
        <taxon>Diaporthaceae</taxon>
        <taxon>Diaporthe</taxon>
        <taxon>Diaporthe eres species complex</taxon>
    </lineage>
</organism>
<dbReference type="Gene3D" id="3.90.1590.10">
    <property type="entry name" value="glutathione-dependent formaldehyde- activating enzyme (gfa)"/>
    <property type="match status" value="1"/>
</dbReference>
<evidence type="ECO:0000259" key="5">
    <source>
        <dbReference type="PROSITE" id="PS51891"/>
    </source>
</evidence>
<dbReference type="PANTHER" id="PTHR33337">
    <property type="entry name" value="GFA DOMAIN-CONTAINING PROTEIN"/>
    <property type="match status" value="1"/>
</dbReference>
<proteinExistence type="inferred from homology"/>
<gene>
    <name evidence="6" type="ORF">SLS63_004303</name>
</gene>
<dbReference type="InterPro" id="IPR006913">
    <property type="entry name" value="CENP-V/GFA"/>
</dbReference>
<keyword evidence="4" id="KW-0456">Lyase</keyword>
<dbReference type="SUPFAM" id="SSF51316">
    <property type="entry name" value="Mss4-like"/>
    <property type="match status" value="1"/>
</dbReference>
<dbReference type="Proteomes" id="UP001430848">
    <property type="component" value="Unassembled WGS sequence"/>
</dbReference>
<evidence type="ECO:0000256" key="1">
    <source>
        <dbReference type="ARBA" id="ARBA00005495"/>
    </source>
</evidence>
<evidence type="ECO:0000313" key="7">
    <source>
        <dbReference type="Proteomes" id="UP001430848"/>
    </source>
</evidence>
<feature type="domain" description="CENP-V/GFA" evidence="5">
    <location>
        <begin position="2"/>
        <end position="121"/>
    </location>
</feature>
<dbReference type="EMBL" id="JAKNSF020000015">
    <property type="protein sequence ID" value="KAK7734882.1"/>
    <property type="molecule type" value="Genomic_DNA"/>
</dbReference>
<keyword evidence="7" id="KW-1185">Reference proteome</keyword>
<reference evidence="6 7" key="1">
    <citation type="submission" date="2024-02" db="EMBL/GenBank/DDBJ databases">
        <title>De novo assembly and annotation of 12 fungi associated with fruit tree decline syndrome in Ontario, Canada.</title>
        <authorList>
            <person name="Sulman M."/>
            <person name="Ellouze W."/>
            <person name="Ilyukhin E."/>
        </authorList>
    </citation>
    <scope>NUCLEOTIDE SEQUENCE [LARGE SCALE GENOMIC DNA]</scope>
    <source>
        <strain evidence="6 7">M169</strain>
    </source>
</reference>
<evidence type="ECO:0000256" key="3">
    <source>
        <dbReference type="ARBA" id="ARBA00022833"/>
    </source>
</evidence>
<accession>A0ABR1PEF5</accession>
<name>A0ABR1PEF5_DIAER</name>
<keyword evidence="3" id="KW-0862">Zinc</keyword>
<evidence type="ECO:0000313" key="6">
    <source>
        <dbReference type="EMBL" id="KAK7734882.1"/>
    </source>
</evidence>
<protein>
    <recommendedName>
        <fullName evidence="5">CENP-V/GFA domain-containing protein</fullName>
    </recommendedName>
</protein>
<evidence type="ECO:0000256" key="4">
    <source>
        <dbReference type="ARBA" id="ARBA00023239"/>
    </source>
</evidence>
<evidence type="ECO:0000256" key="2">
    <source>
        <dbReference type="ARBA" id="ARBA00022723"/>
    </source>
</evidence>
<dbReference type="PANTHER" id="PTHR33337:SF30">
    <property type="entry name" value="DUF636 DOMAIN PROTEIN (AFU_ORTHOLOGUE AFUA_1G03180)"/>
    <property type="match status" value="1"/>
</dbReference>
<dbReference type="Pfam" id="PF04828">
    <property type="entry name" value="GFA"/>
    <property type="match status" value="1"/>
</dbReference>